<name>A0ABS4Z0C7_9MICC</name>
<proteinExistence type="predicted"/>
<comment type="caution">
    <text evidence="1">The sequence shown here is derived from an EMBL/GenBank/DDBJ whole genome shotgun (WGS) entry which is preliminary data.</text>
</comment>
<organism evidence="1 2">
    <name type="scientific">Arthrobacter stackebrandtii</name>
    <dbReference type="NCBI Taxonomy" id="272161"/>
    <lineage>
        <taxon>Bacteria</taxon>
        <taxon>Bacillati</taxon>
        <taxon>Actinomycetota</taxon>
        <taxon>Actinomycetes</taxon>
        <taxon>Micrococcales</taxon>
        <taxon>Micrococcaceae</taxon>
        <taxon>Arthrobacter</taxon>
    </lineage>
</organism>
<dbReference type="Proteomes" id="UP000711614">
    <property type="component" value="Unassembled WGS sequence"/>
</dbReference>
<dbReference type="EMBL" id="JAGIOI010000001">
    <property type="protein sequence ID" value="MBP2414506.1"/>
    <property type="molecule type" value="Genomic_DNA"/>
</dbReference>
<keyword evidence="2" id="KW-1185">Reference proteome</keyword>
<evidence type="ECO:0000313" key="1">
    <source>
        <dbReference type="EMBL" id="MBP2414506.1"/>
    </source>
</evidence>
<gene>
    <name evidence="1" type="ORF">JOF48_003305</name>
</gene>
<accession>A0ABS4Z0C7</accession>
<protein>
    <submittedName>
        <fullName evidence="1">Uncharacterized protein</fullName>
    </submittedName>
</protein>
<reference evidence="1 2" key="1">
    <citation type="submission" date="2021-03" db="EMBL/GenBank/DDBJ databases">
        <title>Sequencing the genomes of 1000 actinobacteria strains.</title>
        <authorList>
            <person name="Klenk H.-P."/>
        </authorList>
    </citation>
    <scope>NUCLEOTIDE SEQUENCE [LARGE SCALE GENOMIC DNA]</scope>
    <source>
        <strain evidence="1 2">DSM 16005</strain>
    </source>
</reference>
<evidence type="ECO:0000313" key="2">
    <source>
        <dbReference type="Proteomes" id="UP000711614"/>
    </source>
</evidence>
<sequence length="212" mass="23576">MDQQPPLESINGLLRQSGRAQQTGFFSNNDGMFPTELPASHNFQGLRQMPHELHRLTHKTPGRPFSHMEYDGQLSTNLVNGTSLLPGIKVEQPAFQHRSDFHPLNHDGHQCGTLVLMPAECCNCIPTGIHQRTNSVQLGCRTLYTFGGTTACSATLQGVTSSVDTRLRKGWKVRKALDVSGQWFNNRKGQGIDEVRHSRCGGCAIPIRRELF</sequence>